<feature type="transmembrane region" description="Helical" evidence="2">
    <location>
        <begin position="371"/>
        <end position="395"/>
    </location>
</feature>
<dbReference type="PANTHER" id="PTHR23028:SF53">
    <property type="entry name" value="ACYL_TRANSF_3 DOMAIN-CONTAINING PROTEIN"/>
    <property type="match status" value="1"/>
</dbReference>
<keyword evidence="2" id="KW-1133">Transmembrane helix</keyword>
<evidence type="ECO:0000259" key="3">
    <source>
        <dbReference type="Pfam" id="PF01757"/>
    </source>
</evidence>
<feature type="transmembrane region" description="Helical" evidence="2">
    <location>
        <begin position="301"/>
        <end position="321"/>
    </location>
</feature>
<dbReference type="AlphaFoldDB" id="A0A370N5C3"/>
<keyword evidence="5" id="KW-1185">Reference proteome</keyword>
<accession>A0A370N5C3</accession>
<dbReference type="PANTHER" id="PTHR23028">
    <property type="entry name" value="ACETYLTRANSFERASE"/>
    <property type="match status" value="1"/>
</dbReference>
<comment type="caution">
    <text evidence="4">The sequence shown here is derived from an EMBL/GenBank/DDBJ whole genome shotgun (WGS) entry which is preliminary data.</text>
</comment>
<dbReference type="InterPro" id="IPR050879">
    <property type="entry name" value="Acyltransferase_3"/>
</dbReference>
<name>A0A370N5C3_9BURK</name>
<feature type="transmembrane region" description="Helical" evidence="2">
    <location>
        <begin position="83"/>
        <end position="104"/>
    </location>
</feature>
<feature type="transmembrane region" description="Helical" evidence="2">
    <location>
        <begin position="163"/>
        <end position="186"/>
    </location>
</feature>
<dbReference type="GO" id="GO:0016747">
    <property type="term" value="F:acyltransferase activity, transferring groups other than amino-acyl groups"/>
    <property type="evidence" value="ECO:0007669"/>
    <property type="project" value="InterPro"/>
</dbReference>
<dbReference type="GO" id="GO:0000271">
    <property type="term" value="P:polysaccharide biosynthetic process"/>
    <property type="evidence" value="ECO:0007669"/>
    <property type="project" value="TreeGrafter"/>
</dbReference>
<organism evidence="4 5">
    <name type="scientific">Paraburkholderia lacunae</name>
    <dbReference type="NCBI Taxonomy" id="2211104"/>
    <lineage>
        <taxon>Bacteria</taxon>
        <taxon>Pseudomonadati</taxon>
        <taxon>Pseudomonadota</taxon>
        <taxon>Betaproteobacteria</taxon>
        <taxon>Burkholderiales</taxon>
        <taxon>Burkholderiaceae</taxon>
        <taxon>Paraburkholderia</taxon>
    </lineage>
</organism>
<feature type="transmembrane region" description="Helical" evidence="2">
    <location>
        <begin position="251"/>
        <end position="267"/>
    </location>
</feature>
<dbReference type="GO" id="GO:0016020">
    <property type="term" value="C:membrane"/>
    <property type="evidence" value="ECO:0007669"/>
    <property type="project" value="TreeGrafter"/>
</dbReference>
<feature type="compositionally biased region" description="Polar residues" evidence="1">
    <location>
        <begin position="439"/>
        <end position="448"/>
    </location>
</feature>
<reference evidence="5" key="1">
    <citation type="submission" date="2018-05" db="EMBL/GenBank/DDBJ databases">
        <authorList>
            <person name="Feng T."/>
        </authorList>
    </citation>
    <scope>NUCLEOTIDE SEQUENCE [LARGE SCALE GENOMIC DNA]</scope>
    <source>
        <strain evidence="5">S27</strain>
    </source>
</reference>
<feature type="transmembrane region" description="Helical" evidence="2">
    <location>
        <begin position="198"/>
        <end position="231"/>
    </location>
</feature>
<dbReference type="InterPro" id="IPR002656">
    <property type="entry name" value="Acyl_transf_3_dom"/>
</dbReference>
<dbReference type="Proteomes" id="UP000254875">
    <property type="component" value="Unassembled WGS sequence"/>
</dbReference>
<evidence type="ECO:0000256" key="2">
    <source>
        <dbReference type="SAM" id="Phobius"/>
    </source>
</evidence>
<evidence type="ECO:0000313" key="5">
    <source>
        <dbReference type="Proteomes" id="UP000254875"/>
    </source>
</evidence>
<sequence>MASCRCRLHRASDAIVVFQNSLVNATTNAKRCDMRTQIVDSKIEALDGIRGAAVLMVMLYHFAHVTRVSHSGIDAIFYKVALTGWVGVDIFFALSGFLISGILLRSKNSDGYLRSFYGRRALRIFPLYYLYLGFLFFVLYPLISNKVSGAESAKVAAALDAWPWFVFYLSNVKQAIAGVFFGAGAGHLWSLAIEEQFYFIWPLIVLLASEIALIYVCIGLLFLGLIVRIYLSMHGVSPEVIYVFTPGRIDGLISGSLLAVFVHRNLLRPTCFLLKGPPAAFLLFIVALIAFGSRAEASPLIYTVGFSILALIVAGLINSARYSSTRSVFRTRALMLMGKYSYALYIIHPIIREAALRMLGKPRLLFGSQLPWQVAFSAGCVCMSIIAALISWHIVEKHFMALKDRLFPHRDLGSPAFGGHKPRSRAESPGNFEVIDPNRNATAKTPPI</sequence>
<feature type="transmembrane region" description="Helical" evidence="2">
    <location>
        <begin position="333"/>
        <end position="351"/>
    </location>
</feature>
<feature type="region of interest" description="Disordered" evidence="1">
    <location>
        <begin position="418"/>
        <end position="448"/>
    </location>
</feature>
<feature type="transmembrane region" description="Helical" evidence="2">
    <location>
        <begin position="279"/>
        <end position="295"/>
    </location>
</feature>
<protein>
    <recommendedName>
        <fullName evidence="3">Acyltransferase 3 domain-containing protein</fullName>
    </recommendedName>
</protein>
<proteinExistence type="predicted"/>
<dbReference type="OrthoDB" id="9814807at2"/>
<evidence type="ECO:0000256" key="1">
    <source>
        <dbReference type="SAM" id="MobiDB-lite"/>
    </source>
</evidence>
<feature type="transmembrane region" description="Helical" evidence="2">
    <location>
        <begin position="45"/>
        <end position="63"/>
    </location>
</feature>
<gene>
    <name evidence="4" type="ORF">DLM46_20890</name>
</gene>
<feature type="domain" description="Acyltransferase 3" evidence="3">
    <location>
        <begin position="44"/>
        <end position="390"/>
    </location>
</feature>
<feature type="transmembrane region" description="Helical" evidence="2">
    <location>
        <begin position="125"/>
        <end position="143"/>
    </location>
</feature>
<evidence type="ECO:0000313" key="4">
    <source>
        <dbReference type="EMBL" id="RDK00809.1"/>
    </source>
</evidence>
<keyword evidence="2" id="KW-0812">Transmembrane</keyword>
<dbReference type="Pfam" id="PF01757">
    <property type="entry name" value="Acyl_transf_3"/>
    <property type="match status" value="1"/>
</dbReference>
<dbReference type="EMBL" id="QHKS01000013">
    <property type="protein sequence ID" value="RDK00809.1"/>
    <property type="molecule type" value="Genomic_DNA"/>
</dbReference>
<keyword evidence="2" id="KW-0472">Membrane</keyword>